<proteinExistence type="inferred from homology"/>
<dbReference type="Pfam" id="PF01938">
    <property type="entry name" value="TRAM"/>
    <property type="match status" value="1"/>
</dbReference>
<evidence type="ECO:0000256" key="1">
    <source>
        <dbReference type="ARBA" id="ARBA00022603"/>
    </source>
</evidence>
<feature type="binding site" evidence="4">
    <location>
        <position position="347"/>
    </location>
    <ligand>
        <name>S-adenosyl-L-methionine</name>
        <dbReference type="ChEBI" id="CHEBI:59789"/>
    </ligand>
</feature>
<dbReference type="OrthoDB" id="9804590at2"/>
<dbReference type="PROSITE" id="PS51687">
    <property type="entry name" value="SAM_MT_RNA_M5U"/>
    <property type="match status" value="1"/>
</dbReference>
<dbReference type="PANTHER" id="PTHR11061">
    <property type="entry name" value="RNA M5U METHYLTRANSFERASE"/>
    <property type="match status" value="1"/>
</dbReference>
<dbReference type="Proteomes" id="UP000008914">
    <property type="component" value="Chromosome"/>
</dbReference>
<dbReference type="Pfam" id="PF05958">
    <property type="entry name" value="tRNA_U5-meth_tr"/>
    <property type="match status" value="1"/>
</dbReference>
<dbReference type="SUPFAM" id="SSF50249">
    <property type="entry name" value="Nucleic acid-binding proteins"/>
    <property type="match status" value="1"/>
</dbReference>
<keyword evidence="2 4" id="KW-0808">Transferase</keyword>
<dbReference type="Gene3D" id="2.40.50.140">
    <property type="entry name" value="Nucleic acid-binding proteins"/>
    <property type="match status" value="1"/>
</dbReference>
<feature type="binding site" evidence="4">
    <location>
        <position position="248"/>
    </location>
    <ligand>
        <name>S-adenosyl-L-methionine</name>
        <dbReference type="ChEBI" id="CHEBI:59789"/>
    </ligand>
</feature>
<dbReference type="Gene3D" id="3.40.50.150">
    <property type="entry name" value="Vaccinia Virus protein VP39"/>
    <property type="match status" value="2"/>
</dbReference>
<dbReference type="InterPro" id="IPR012340">
    <property type="entry name" value="NA-bd_OB-fold"/>
</dbReference>
<dbReference type="SUPFAM" id="SSF53335">
    <property type="entry name" value="S-adenosyl-L-methionine-dependent methyltransferases"/>
    <property type="match status" value="1"/>
</dbReference>
<feature type="domain" description="TRAM" evidence="5">
    <location>
        <begin position="14"/>
        <end position="74"/>
    </location>
</feature>
<evidence type="ECO:0000313" key="6">
    <source>
        <dbReference type="EMBL" id="ADU48439.1"/>
    </source>
</evidence>
<dbReference type="eggNOG" id="COG2265">
    <property type="taxonomic scope" value="Bacteria"/>
</dbReference>
<dbReference type="STRING" id="710696.Intca_1928"/>
<organism evidence="6 7">
    <name type="scientific">Intrasporangium calvum (strain ATCC 23552 / DSM 43043 / JCM 3097 / NBRC 12989 / NCIMB 10167 / NRRL B-3866 / 7 KIP)</name>
    <dbReference type="NCBI Taxonomy" id="710696"/>
    <lineage>
        <taxon>Bacteria</taxon>
        <taxon>Bacillati</taxon>
        <taxon>Actinomycetota</taxon>
        <taxon>Actinomycetes</taxon>
        <taxon>Micrococcales</taxon>
        <taxon>Intrasporangiaceae</taxon>
        <taxon>Intrasporangium</taxon>
    </lineage>
</organism>
<dbReference type="AlphaFoldDB" id="E6SBT0"/>
<name>E6SBT0_INTC7</name>
<dbReference type="CDD" id="cd02440">
    <property type="entry name" value="AdoMet_MTases"/>
    <property type="match status" value="1"/>
</dbReference>
<evidence type="ECO:0000256" key="2">
    <source>
        <dbReference type="ARBA" id="ARBA00022679"/>
    </source>
</evidence>
<accession>E6SBT0</accession>
<feature type="binding site" evidence="4">
    <location>
        <position position="301"/>
    </location>
    <ligand>
        <name>S-adenosyl-L-methionine</name>
        <dbReference type="ChEBI" id="CHEBI:59789"/>
    </ligand>
</feature>
<evidence type="ECO:0000256" key="3">
    <source>
        <dbReference type="ARBA" id="ARBA00022691"/>
    </source>
</evidence>
<dbReference type="InterPro" id="IPR010280">
    <property type="entry name" value="U5_MeTrfase_fam"/>
</dbReference>
<dbReference type="InterPro" id="IPR002792">
    <property type="entry name" value="TRAM_dom"/>
</dbReference>
<dbReference type="EC" id="2.1.1.-" evidence="6"/>
<feature type="active site" description="Nucleophile" evidence="4">
    <location>
        <position position="374"/>
    </location>
</feature>
<dbReference type="KEGG" id="ica:Intca_1928"/>
<gene>
    <name evidence="6" type="ordered locus">Intca_1928</name>
</gene>
<reference evidence="6 7" key="1">
    <citation type="journal article" date="2010" name="Stand. Genomic Sci.">
        <title>Complete genome sequence of Intrasporangium calvum type strain (7 KIP).</title>
        <authorList>
            <person name="Del Rio T.G."/>
            <person name="Chertkov O."/>
            <person name="Yasawong M."/>
            <person name="Lucas S."/>
            <person name="Deshpande S."/>
            <person name="Cheng J.F."/>
            <person name="Detter C."/>
            <person name="Tapia R."/>
            <person name="Han C."/>
            <person name="Goodwin L."/>
            <person name="Pitluck S."/>
            <person name="Liolios K."/>
            <person name="Ivanova N."/>
            <person name="Mavromatis K."/>
            <person name="Pati A."/>
            <person name="Chen A."/>
            <person name="Palaniappan K."/>
            <person name="Land M."/>
            <person name="Hauser L."/>
            <person name="Chang Y.J."/>
            <person name="Jeffries C.D."/>
            <person name="Rohde M."/>
            <person name="Pukall R."/>
            <person name="Sikorski J."/>
            <person name="Goker M."/>
            <person name="Woyke T."/>
            <person name="Bristow J."/>
            <person name="Eisen J.A."/>
            <person name="Markowitz V."/>
            <person name="Hugenholtz P."/>
            <person name="Kyrpides N.C."/>
            <person name="Klenk H.P."/>
            <person name="Lapidus A."/>
        </authorList>
    </citation>
    <scope>NUCLEOTIDE SEQUENCE [LARGE SCALE GENOMIC DNA]</scope>
    <source>
        <strain evidence="7">ATCC 23552 / DSM 43043 / JCM 3097 / NBRC 12989 / 7 KIP</strain>
    </source>
</reference>
<protein>
    <submittedName>
        <fullName evidence="6">23S rRNA m(5)U-1939 methyltransferase</fullName>
        <ecNumber evidence="6">2.1.1.-</ecNumber>
    </submittedName>
</protein>
<dbReference type="RefSeq" id="WP_013492754.1">
    <property type="nucleotide sequence ID" value="NC_014830.1"/>
</dbReference>
<keyword evidence="7" id="KW-1185">Reference proteome</keyword>
<sequence>MNARRPRERPAGRPSLAGVEWTVDVGPVAHGGHCVARHEGQVIFVRHALPGERVVARVTEGRIGDRFVRADAVEVLTASPHRVVPPCPYAAARVCGGCDFQHATLPYQRELKAAVVREQLARLAGLDVDPEVQPVPGDEDGLRWRTRVEFAVNRSGRAGLRGHRSRHIVPVDDCLIATRGVVGSGVLDTDWSGCTAVDVVDAAHPEEPVLVPLPLAKGLDAGGGLVGERVVDGEWAGEYVVAARGFWQVHPGAASTFLSRVVSLLEPAPGDRVIDLYAGSGLFTMRLGELVAPDGFVLGVEGDRAAVANGALNTEHLENVEWRTNRVERELASLVAQGISADLVVLDPPRTGAGPAVMADLAALQPRRVVYVACDPAALARDVQAAGAHGYRLAHVEAWDAFPMTHHVECIAVLEPGP</sequence>
<comment type="similarity">
    <text evidence="4">Belongs to the class I-like SAM-binding methyltransferase superfamily. RNA M5U methyltransferase family.</text>
</comment>
<dbReference type="GO" id="GO:0070041">
    <property type="term" value="F:rRNA (uridine-C5-)-methyltransferase activity"/>
    <property type="evidence" value="ECO:0007669"/>
    <property type="project" value="TreeGrafter"/>
</dbReference>
<dbReference type="PROSITE" id="PS50926">
    <property type="entry name" value="TRAM"/>
    <property type="match status" value="1"/>
</dbReference>
<dbReference type="InterPro" id="IPR029063">
    <property type="entry name" value="SAM-dependent_MTases_sf"/>
</dbReference>
<dbReference type="HOGENOM" id="CLU_014689_7_0_11"/>
<keyword evidence="3 4" id="KW-0949">S-adenosyl-L-methionine</keyword>
<dbReference type="PANTHER" id="PTHR11061:SF30">
    <property type="entry name" value="TRNA (URACIL(54)-C(5))-METHYLTRANSFERASE"/>
    <property type="match status" value="1"/>
</dbReference>
<dbReference type="EMBL" id="CP002343">
    <property type="protein sequence ID" value="ADU48439.1"/>
    <property type="molecule type" value="Genomic_DNA"/>
</dbReference>
<keyword evidence="1 4" id="KW-0489">Methyltransferase</keyword>
<evidence type="ECO:0000256" key="4">
    <source>
        <dbReference type="PROSITE-ProRule" id="PRU01024"/>
    </source>
</evidence>
<evidence type="ECO:0000313" key="7">
    <source>
        <dbReference type="Proteomes" id="UP000008914"/>
    </source>
</evidence>
<evidence type="ECO:0000259" key="5">
    <source>
        <dbReference type="PROSITE" id="PS50926"/>
    </source>
</evidence>
<dbReference type="GO" id="GO:0070475">
    <property type="term" value="P:rRNA base methylation"/>
    <property type="evidence" value="ECO:0007669"/>
    <property type="project" value="TreeGrafter"/>
</dbReference>
<feature type="binding site" evidence="4">
    <location>
        <position position="277"/>
    </location>
    <ligand>
        <name>S-adenosyl-L-methionine</name>
        <dbReference type="ChEBI" id="CHEBI:59789"/>
    </ligand>
</feature>